<dbReference type="AlphaFoldDB" id="A0AAD7Z5X3"/>
<name>A0AAD7Z5X3_DIPPU</name>
<sequence>AYREILDLVLIFALKNTGYTLNTTTPVDFTIAKLCHTLYKYICGIIAIIKEKRIINYNQ</sequence>
<keyword evidence="2" id="KW-1185">Reference proteome</keyword>
<feature type="non-terminal residue" evidence="1">
    <location>
        <position position="59"/>
    </location>
</feature>
<gene>
    <name evidence="1" type="ORF">L9F63_008333</name>
</gene>
<evidence type="ECO:0000313" key="2">
    <source>
        <dbReference type="Proteomes" id="UP001233999"/>
    </source>
</evidence>
<reference evidence="1" key="1">
    <citation type="journal article" date="2023" name="IScience">
        <title>Live-bearing cockroach genome reveals convergent evolutionary mechanisms linked to viviparity in insects and beyond.</title>
        <authorList>
            <person name="Fouks B."/>
            <person name="Harrison M.C."/>
            <person name="Mikhailova A.A."/>
            <person name="Marchal E."/>
            <person name="English S."/>
            <person name="Carruthers M."/>
            <person name="Jennings E.C."/>
            <person name="Chiamaka E.L."/>
            <person name="Frigard R.A."/>
            <person name="Pippel M."/>
            <person name="Attardo G.M."/>
            <person name="Benoit J.B."/>
            <person name="Bornberg-Bauer E."/>
            <person name="Tobe S.S."/>
        </authorList>
    </citation>
    <scope>NUCLEOTIDE SEQUENCE</scope>
    <source>
        <strain evidence="1">Stay&amp;Tobe</strain>
    </source>
</reference>
<dbReference type="EMBL" id="JASPKZ010010283">
    <property type="protein sequence ID" value="KAJ9574509.1"/>
    <property type="molecule type" value="Genomic_DNA"/>
</dbReference>
<protein>
    <submittedName>
        <fullName evidence="1">Uncharacterized protein</fullName>
    </submittedName>
</protein>
<comment type="caution">
    <text evidence="1">The sequence shown here is derived from an EMBL/GenBank/DDBJ whole genome shotgun (WGS) entry which is preliminary data.</text>
</comment>
<dbReference type="Proteomes" id="UP001233999">
    <property type="component" value="Unassembled WGS sequence"/>
</dbReference>
<evidence type="ECO:0000313" key="1">
    <source>
        <dbReference type="EMBL" id="KAJ9574509.1"/>
    </source>
</evidence>
<organism evidence="1 2">
    <name type="scientific">Diploptera punctata</name>
    <name type="common">Pacific beetle cockroach</name>
    <dbReference type="NCBI Taxonomy" id="6984"/>
    <lineage>
        <taxon>Eukaryota</taxon>
        <taxon>Metazoa</taxon>
        <taxon>Ecdysozoa</taxon>
        <taxon>Arthropoda</taxon>
        <taxon>Hexapoda</taxon>
        <taxon>Insecta</taxon>
        <taxon>Pterygota</taxon>
        <taxon>Neoptera</taxon>
        <taxon>Polyneoptera</taxon>
        <taxon>Dictyoptera</taxon>
        <taxon>Blattodea</taxon>
        <taxon>Blaberoidea</taxon>
        <taxon>Blaberidae</taxon>
        <taxon>Diplopterinae</taxon>
        <taxon>Diploptera</taxon>
    </lineage>
</organism>
<proteinExistence type="predicted"/>
<accession>A0AAD7Z5X3</accession>
<reference evidence="1" key="2">
    <citation type="submission" date="2023-05" db="EMBL/GenBank/DDBJ databases">
        <authorList>
            <person name="Fouks B."/>
        </authorList>
    </citation>
    <scope>NUCLEOTIDE SEQUENCE</scope>
    <source>
        <strain evidence="1">Stay&amp;Tobe</strain>
        <tissue evidence="1">Testes</tissue>
    </source>
</reference>
<feature type="non-terminal residue" evidence="1">
    <location>
        <position position="1"/>
    </location>
</feature>